<dbReference type="PANTHER" id="PTHR21583">
    <property type="entry name" value="ELYS PROTEIN"/>
    <property type="match status" value="1"/>
</dbReference>
<feature type="compositionally biased region" description="Acidic residues" evidence="4">
    <location>
        <begin position="1378"/>
        <end position="1388"/>
    </location>
</feature>
<dbReference type="Pfam" id="PF16687">
    <property type="entry name" value="ELYS-bb"/>
    <property type="match status" value="1"/>
</dbReference>
<protein>
    <submittedName>
        <fullName evidence="7">AT hook containing transcription factor 1</fullName>
    </submittedName>
</protein>
<dbReference type="InterPro" id="IPR036322">
    <property type="entry name" value="WD40_repeat_dom_sf"/>
</dbReference>
<feature type="compositionally biased region" description="Polar residues" evidence="4">
    <location>
        <begin position="1240"/>
        <end position="1262"/>
    </location>
</feature>
<feature type="compositionally biased region" description="Basic and acidic residues" evidence="4">
    <location>
        <begin position="2307"/>
        <end position="2320"/>
    </location>
</feature>
<feature type="compositionally biased region" description="Basic and acidic residues" evidence="4">
    <location>
        <begin position="1904"/>
        <end position="1916"/>
    </location>
</feature>
<feature type="compositionally biased region" description="Acidic residues" evidence="4">
    <location>
        <begin position="1532"/>
        <end position="1541"/>
    </location>
</feature>
<evidence type="ECO:0000313" key="7">
    <source>
        <dbReference type="EMBL" id="SBP76661.1"/>
    </source>
</evidence>
<feature type="region of interest" description="Disordered" evidence="4">
    <location>
        <begin position="1355"/>
        <end position="1405"/>
    </location>
</feature>
<dbReference type="SUPFAM" id="SSF50978">
    <property type="entry name" value="WD40 repeat-like"/>
    <property type="match status" value="1"/>
</dbReference>
<evidence type="ECO:0000256" key="4">
    <source>
        <dbReference type="SAM" id="MobiDB-lite"/>
    </source>
</evidence>
<evidence type="ECO:0000256" key="1">
    <source>
        <dbReference type="ARBA" id="ARBA00004123"/>
    </source>
</evidence>
<feature type="compositionally biased region" description="Polar residues" evidence="4">
    <location>
        <begin position="1187"/>
        <end position="1201"/>
    </location>
</feature>
<feature type="compositionally biased region" description="Polar residues" evidence="4">
    <location>
        <begin position="1989"/>
        <end position="2004"/>
    </location>
</feature>
<feature type="region of interest" description="Disordered" evidence="4">
    <location>
        <begin position="1687"/>
        <end position="1709"/>
    </location>
</feature>
<evidence type="ECO:0000259" key="5">
    <source>
        <dbReference type="Pfam" id="PF13934"/>
    </source>
</evidence>
<feature type="region of interest" description="Disordered" evidence="4">
    <location>
        <begin position="1770"/>
        <end position="1824"/>
    </location>
</feature>
<feature type="compositionally biased region" description="Acidic residues" evidence="4">
    <location>
        <begin position="1925"/>
        <end position="1940"/>
    </location>
</feature>
<feature type="compositionally biased region" description="Basic and acidic residues" evidence="4">
    <location>
        <begin position="1441"/>
        <end position="1455"/>
    </location>
</feature>
<feature type="compositionally biased region" description="Acidic residues" evidence="4">
    <location>
        <begin position="1879"/>
        <end position="1891"/>
    </location>
</feature>
<organism evidence="7">
    <name type="scientific">Nothobranchius kadleci</name>
    <name type="common">African annual killifish</name>
    <dbReference type="NCBI Taxonomy" id="1051664"/>
    <lineage>
        <taxon>Eukaryota</taxon>
        <taxon>Metazoa</taxon>
        <taxon>Chordata</taxon>
        <taxon>Craniata</taxon>
        <taxon>Vertebrata</taxon>
        <taxon>Euteleostomi</taxon>
        <taxon>Actinopterygii</taxon>
        <taxon>Neopterygii</taxon>
        <taxon>Teleostei</taxon>
        <taxon>Neoteleostei</taxon>
        <taxon>Acanthomorphata</taxon>
        <taxon>Ovalentaria</taxon>
        <taxon>Atherinomorphae</taxon>
        <taxon>Cyprinodontiformes</taxon>
        <taxon>Nothobranchiidae</taxon>
        <taxon>Nothobranchius</taxon>
    </lineage>
</organism>
<feature type="region of interest" description="Disordered" evidence="4">
    <location>
        <begin position="1730"/>
        <end position="1752"/>
    </location>
</feature>
<name>A0A1A8CD08_NOTKA</name>
<evidence type="ECO:0000256" key="3">
    <source>
        <dbReference type="PROSITE-ProRule" id="PRU00221"/>
    </source>
</evidence>
<evidence type="ECO:0000259" key="6">
    <source>
        <dbReference type="Pfam" id="PF16687"/>
    </source>
</evidence>
<dbReference type="Gene3D" id="2.130.10.10">
    <property type="entry name" value="YVTN repeat-like/Quinoprotein amine dehydrogenase"/>
    <property type="match status" value="1"/>
</dbReference>
<keyword evidence="2" id="KW-0539">Nucleus</keyword>
<feature type="compositionally biased region" description="Basic residues" evidence="4">
    <location>
        <begin position="2402"/>
        <end position="2420"/>
    </location>
</feature>
<dbReference type="PROSITE" id="PS50082">
    <property type="entry name" value="WD_REPEATS_2"/>
    <property type="match status" value="1"/>
</dbReference>
<feature type="compositionally biased region" description="Basic and acidic residues" evidence="4">
    <location>
        <begin position="1389"/>
        <end position="1405"/>
    </location>
</feature>
<gene>
    <name evidence="7" type="primary">AHCTF1</name>
</gene>
<dbReference type="InterPro" id="IPR001680">
    <property type="entry name" value="WD40_rpt"/>
</dbReference>
<keyword evidence="3" id="KW-0853">WD repeat</keyword>
<dbReference type="GO" id="GO:0005634">
    <property type="term" value="C:nucleus"/>
    <property type="evidence" value="ECO:0007669"/>
    <property type="project" value="UniProtKB-SubCell"/>
</dbReference>
<reference evidence="7" key="2">
    <citation type="submission" date="2016-06" db="EMBL/GenBank/DDBJ databases">
        <title>The genome of a short-lived fish provides insights into sex chromosome evolution and the genetic control of aging.</title>
        <authorList>
            <person name="Reichwald K."/>
            <person name="Felder M."/>
            <person name="Petzold A."/>
            <person name="Koch P."/>
            <person name="Groth M."/>
            <person name="Platzer M."/>
        </authorList>
    </citation>
    <scope>NUCLEOTIDE SEQUENCE</scope>
    <source>
        <tissue evidence="7">Brain</tissue>
    </source>
</reference>
<dbReference type="PANTHER" id="PTHR21583:SF8">
    <property type="entry name" value="PROTEIN ELYS"/>
    <property type="match status" value="1"/>
</dbReference>
<dbReference type="EMBL" id="HADZ01012720">
    <property type="protein sequence ID" value="SBP76661.1"/>
    <property type="molecule type" value="Transcribed_RNA"/>
</dbReference>
<feature type="region of interest" description="Disordered" evidence="4">
    <location>
        <begin position="1187"/>
        <end position="1211"/>
    </location>
</feature>
<feature type="domain" description="ELYS beta-propeller" evidence="6">
    <location>
        <begin position="1"/>
        <end position="489"/>
    </location>
</feature>
<evidence type="ECO:0000256" key="2">
    <source>
        <dbReference type="ARBA" id="ARBA00023242"/>
    </source>
</evidence>
<sequence>MRELTAQVTSSLLPFSGVTVDALGEDDISLDCVLQGKFTLGRSGLAWLACGPHLEVVHAVTGERLSAYCFSGGGENPPRVLAARDFSWLKRSGLLVGLEESEGSVLCLYDLGLSRVVKAVVIPGRITAIEPLVSYGGASTSTQHLHQSLRWFFGIAAVVTDLGHVLLVDLCLDDLSCSQSELEASDLQVVTKSPADIPGLREVSTREGRHLCLQLNRPSGVGVTALQYTSRTNLLAVGFSDGHLQLWNMKALKKEYHSQLDGGGVPVHAFAFQEPENDPRNCCYLWAVQSAQDLEGDTVSLHLLQLAFSERKCLASGKILYEGLEYCEERYSQDLSGTTFPLRAQASKTWLLSCQTIEKFRPHPDRDDSMNEVASPDTSLSIFSWQVRSYGQGAPSTFIGVFDINRWYHAQMPDSLRAGESLQNCPYLAVWSLDPVVQMVSPHSLLDVVVHERSLSRGLPFTCPPPEQYFNPTTYNFDATCLLNSGIVHLTCSGHQKETLSFLKKAAPCSSDVISTSYSHCLMSGLLSSRLTDTQASSLSLEEQLDAILSTAVETSSLGLITGCIKQWTAEEQPGSALNLRYILDWAWNKVVQTKEELDGICAPLFDSSSNFTDPQTLQLLQHSQRLLGNLSAIFHCLLSEAQELTQKGLVGLMNKNIVSSLISKYAQVVLWFCRTGLLPEGPDEDALQISRPFYSHSVISNYYTIRREELTRLAKGKWCADCLMIDGLVCQCGDHLVNVWKRDEGGTGQYPPPTLHALLDIYLLENIDEAAKHAIVIYLLLDVMYSFPNKDGASVESFPTAFAIPIGLVKLVQGLWLLDHHDHQSSFELLLHPAASQFYFEWQHERVLQALMCQGQQSVALRYFHVTNPPLASTPQAKLCLSVLLHNRCLIEAWSLLRQHSNHLNIAELLSFFYESCQELGLIKELLKLPLSLNEQECLEKFLQGTGGLQNRELLLVHYLQQANYIPALQLNNSLKLNLVNERDPKLKERSNTRNSILDQYGKVLPRVQRKLAMERSKPYQHPYTTHREVSQPQPLSTITKRSANEKVMTRAGFIHSVLTKVEEVWLGKGATPQPSPVKSRRAVDSQSSSPKTPAQFLPDAFLGTPISIASKRKPRLVDLMVHPSSQSPQLPLRPSSSWISPKSFNKAPELRLLQTPQVVKRARAVAASGPVFSAFTPQSILRSSLRPTPVATPSASPGRSITPPLRSKETRITFTEDTEAPEVEKGNRWTNGMAAESEISQLSRGSTLSKATHKTWSSQPAEEEDGRDEEQLPQVKFLSPDRGVPSSERRCSERNQEVAADAARAHLNLSFDSSQVSIRSTDTTLEFYDAPLSEDHREDSGDDDGVVTINIKRLTETKPEENPGANVEQSLRLPSEDEEKEGEPSEDVMRSDLNREDVESKQEEDLNFISICKQDVATVNQEEPSVDHEAVGNQVTESSQDKSEDVPLKDEGPNVKLEAAGPPELSFQQTKPSEVLETTNDPAGDPNPSADLTEFVHQHLFGGDLSPPLSRSGIHHASLSRTTLNSESVGEADEEDGAPVEDVLVFSTQKSVTSSEPTGTDSHSVVSVNDSEDLSSPASEEEEEDDGEDDDDGDIAEEDSSDQAEVEEGGEEEEDSGSEVEIIEEVQGNGRLPPLLATSAFVEQEHTHFLSEQEVAELSLITAGAQMKMVEDDMEGEVVMVRLGADDDDDDEHINPDPEQGSSYMELKPTTLLVPLELVEGQHSLAHGAPMSLPELQPDETDEPPSNAHSSFTLMLDVDEYGVKEVGMLPIENDPPNQLHTENNEEEVLTKPDVISLATDSTDPSVFAEASQDQKEQMDGNDLGGLREEELVELQNDSWAQDTAATLETEDAGGPKKLQLVMLPEDHESASVPVPAAEEELPAAVDDVDFVEKMVPVDGEEREANKPTEEEQKSENGPVGVDTEMETVEAVVEEEEEEQNPKAKADTKAEEKTEQRSSRRTRNKSVEEKSVEPVLIPENQTHKRVPQTPTSQRKSALSTPTRRVTRGRSVSFISTLVEEEEGEKDSQVPVSTSRSLRKSEQVKETTVQLSTPRRSTRKTLPEVPEDEMEAKDRSILVTSASRTSSPARLSQKSAVTRTSKRLLGSSSKKPEGAETEGKEDQQNAVVEKAVSRGSKTPNLSRSRTVEVDTPRRSSRRTTATSSETAPTPLKMVKEEEEHDVSPTGRNSRRTKSETPTAVEEDRKRHLSSRGRTTRQSGQITLNMFPQVTLVPVSHRQSNRKMKRESVAENIQESDDLLQQERNKNTSQTKSRCTTRSKLWHHPEEDLPLLDSPLEVDSETPVADALIRRLQDEEERQKGGDVTTSATAGRTRSRTKSSQPPVGGAQEEQEFLTDEVSYIYSPSRIRGGAPRAESAAPVTRSRMRGKHPQDKTASDEDHKEVKKARNATKTRGTSRRAVRSRSVPEPLPVAEVDVISPMPSPDPLPQAVKRIKGGEAPTTSRNLRNKRVLDTVFKKPITRRRKL</sequence>
<feature type="compositionally biased region" description="Basic and acidic residues" evidence="4">
    <location>
        <begin position="1941"/>
        <end position="1959"/>
    </location>
</feature>
<feature type="compositionally biased region" description="Polar residues" evidence="4">
    <location>
        <begin position="1548"/>
        <end position="1571"/>
    </location>
</feature>
<feature type="region of interest" description="Disordered" evidence="4">
    <location>
        <begin position="1070"/>
        <end position="1098"/>
    </location>
</feature>
<dbReference type="InterPro" id="IPR015943">
    <property type="entry name" value="WD40/YVTN_repeat-like_dom_sf"/>
</dbReference>
<feature type="compositionally biased region" description="Polar residues" evidence="4">
    <location>
        <begin position="1468"/>
        <end position="1483"/>
    </location>
</feature>
<reference evidence="7" key="1">
    <citation type="submission" date="2016-05" db="EMBL/GenBank/DDBJ databases">
        <authorList>
            <person name="Lavstsen T."/>
            <person name="Jespersen J.S."/>
        </authorList>
    </citation>
    <scope>NUCLEOTIDE SEQUENCE</scope>
    <source>
        <tissue evidence="7">Brain</tissue>
    </source>
</reference>
<feature type="compositionally biased region" description="Basic and acidic residues" evidence="4">
    <location>
        <begin position="2110"/>
        <end position="2123"/>
    </location>
</feature>
<feature type="region of interest" description="Disordered" evidence="4">
    <location>
        <begin position="1421"/>
        <end position="1633"/>
    </location>
</feature>
<accession>A0A1A8CD08</accession>
<feature type="compositionally biased region" description="Polar residues" evidence="4">
    <location>
        <begin position="2215"/>
        <end position="2227"/>
    </location>
</feature>
<feature type="compositionally biased region" description="Polar residues" evidence="4">
    <location>
        <begin position="1521"/>
        <end position="1530"/>
    </location>
</feature>
<feature type="compositionally biased region" description="Basic and acidic residues" evidence="4">
    <location>
        <begin position="2388"/>
        <end position="2401"/>
    </location>
</feature>
<feature type="compositionally biased region" description="Low complexity" evidence="4">
    <location>
        <begin position="2158"/>
        <end position="2170"/>
    </location>
</feature>
<dbReference type="Pfam" id="PF13934">
    <property type="entry name" value="ELYS"/>
    <property type="match status" value="1"/>
</dbReference>
<dbReference type="InterPro" id="IPR032040">
    <property type="entry name" value="ELYS-bb"/>
</dbReference>
<feature type="repeat" description="WD" evidence="3">
    <location>
        <begin position="223"/>
        <end position="257"/>
    </location>
</feature>
<feature type="compositionally biased region" description="Acidic residues" evidence="4">
    <location>
        <begin position="1581"/>
        <end position="1626"/>
    </location>
</feature>
<feature type="region of interest" description="Disordered" evidence="4">
    <location>
        <begin position="1869"/>
        <end position="2425"/>
    </location>
</feature>
<dbReference type="InterPro" id="IPR052620">
    <property type="entry name" value="ELYS/MEL-28_NucAsmblyFactor"/>
</dbReference>
<comment type="subcellular location">
    <subcellularLocation>
        <location evidence="1">Nucleus</location>
    </subcellularLocation>
</comment>
<feature type="compositionally biased region" description="Polar residues" evidence="4">
    <location>
        <begin position="2078"/>
        <end position="2099"/>
    </location>
</feature>
<feature type="compositionally biased region" description="Polar residues" evidence="4">
    <location>
        <begin position="2046"/>
        <end position="2055"/>
    </location>
</feature>
<feature type="domain" description="ELYS-like" evidence="5">
    <location>
        <begin position="723"/>
        <end position="945"/>
    </location>
</feature>
<feature type="region of interest" description="Disordered" evidence="4">
    <location>
        <begin position="1240"/>
        <end position="1274"/>
    </location>
</feature>
<feature type="compositionally biased region" description="Polar residues" evidence="4">
    <location>
        <begin position="2135"/>
        <end position="2144"/>
    </location>
</feature>
<proteinExistence type="predicted"/>
<dbReference type="InterPro" id="IPR025151">
    <property type="entry name" value="ELYS_dom"/>
</dbReference>